<dbReference type="InterPro" id="IPR001356">
    <property type="entry name" value="HD"/>
</dbReference>
<evidence type="ECO:0000313" key="8">
    <source>
        <dbReference type="EMBL" id="KAI1709313.1"/>
    </source>
</evidence>
<dbReference type="SMART" id="SM00389">
    <property type="entry name" value="HOX"/>
    <property type="match status" value="1"/>
</dbReference>
<evidence type="ECO:0000259" key="7">
    <source>
        <dbReference type="PROSITE" id="PS50071"/>
    </source>
</evidence>
<dbReference type="InterPro" id="IPR009057">
    <property type="entry name" value="Homeodomain-like_sf"/>
</dbReference>
<name>A0AAD4R4N8_9BILA</name>
<dbReference type="GO" id="GO:0005634">
    <property type="term" value="C:nucleus"/>
    <property type="evidence" value="ECO:0007669"/>
    <property type="project" value="UniProtKB-SubCell"/>
</dbReference>
<protein>
    <submittedName>
        <fullName evidence="8">Homeobox domain-containing protein</fullName>
    </submittedName>
</protein>
<feature type="domain" description="Homeobox" evidence="7">
    <location>
        <begin position="156"/>
        <end position="208"/>
    </location>
</feature>
<dbReference type="PROSITE" id="PS00027">
    <property type="entry name" value="HOMEOBOX_1"/>
    <property type="match status" value="1"/>
</dbReference>
<dbReference type="InterPro" id="IPR031701">
    <property type="entry name" value="SIX1_SD"/>
</dbReference>
<evidence type="ECO:0000256" key="3">
    <source>
        <dbReference type="ARBA" id="ARBA00023155"/>
    </source>
</evidence>
<dbReference type="PANTHER" id="PTHR10390:SF44">
    <property type="entry name" value="SIX HOMEOBOX 4"/>
    <property type="match status" value="1"/>
</dbReference>
<keyword evidence="3 5" id="KW-0371">Homeobox</keyword>
<dbReference type="PROSITE" id="PS50071">
    <property type="entry name" value="HOMEOBOX_2"/>
    <property type="match status" value="1"/>
</dbReference>
<evidence type="ECO:0000256" key="6">
    <source>
        <dbReference type="RuleBase" id="RU000682"/>
    </source>
</evidence>
<keyword evidence="4 5" id="KW-0539">Nucleus</keyword>
<dbReference type="AlphaFoldDB" id="A0AAD4R4N8"/>
<evidence type="ECO:0000256" key="5">
    <source>
        <dbReference type="PROSITE-ProRule" id="PRU00108"/>
    </source>
</evidence>
<keyword evidence="2 5" id="KW-0238">DNA-binding</keyword>
<proteinExistence type="predicted"/>
<evidence type="ECO:0000256" key="1">
    <source>
        <dbReference type="ARBA" id="ARBA00004123"/>
    </source>
</evidence>
<dbReference type="Gene3D" id="1.10.10.60">
    <property type="entry name" value="Homeodomain-like"/>
    <property type="match status" value="1"/>
</dbReference>
<dbReference type="PANTHER" id="PTHR10390">
    <property type="entry name" value="HOMEOBOX PROTEIN SIX"/>
    <property type="match status" value="1"/>
</dbReference>
<evidence type="ECO:0000313" key="9">
    <source>
        <dbReference type="Proteomes" id="UP001201812"/>
    </source>
</evidence>
<gene>
    <name evidence="8" type="ORF">DdX_11386</name>
</gene>
<organism evidence="8 9">
    <name type="scientific">Ditylenchus destructor</name>
    <dbReference type="NCBI Taxonomy" id="166010"/>
    <lineage>
        <taxon>Eukaryota</taxon>
        <taxon>Metazoa</taxon>
        <taxon>Ecdysozoa</taxon>
        <taxon>Nematoda</taxon>
        <taxon>Chromadorea</taxon>
        <taxon>Rhabditida</taxon>
        <taxon>Tylenchina</taxon>
        <taxon>Tylenchomorpha</taxon>
        <taxon>Sphaerularioidea</taxon>
        <taxon>Anguinidae</taxon>
        <taxon>Anguininae</taxon>
        <taxon>Ditylenchus</taxon>
    </lineage>
</organism>
<dbReference type="EMBL" id="JAKKPZ010000031">
    <property type="protein sequence ID" value="KAI1709313.1"/>
    <property type="molecule type" value="Genomic_DNA"/>
</dbReference>
<reference evidence="8" key="1">
    <citation type="submission" date="2022-01" db="EMBL/GenBank/DDBJ databases">
        <title>Genome Sequence Resource for Two Populations of Ditylenchus destructor, the Migratory Endoparasitic Phytonematode.</title>
        <authorList>
            <person name="Zhang H."/>
            <person name="Lin R."/>
            <person name="Xie B."/>
        </authorList>
    </citation>
    <scope>NUCLEOTIDE SEQUENCE</scope>
    <source>
        <strain evidence="8">BazhouSP</strain>
    </source>
</reference>
<sequence>MMEDFGMPIDSTDRSSNGISFCSRIFCPDQIEFICDSLYRWRDGARLVRLFQLVDPGRLATECIQHGSDHPSPSVLRAYLYALFHSGDYDTLFRVMAENSFPAYYQLELTDLWYEARYAEDQMRKHKKLGPVDKYRIRKKFPPPRSVWDGDEVIYSFKECARRVLKRFYEENKYPTSEEKREIARQTQLRIVQIANWFKNRRQRDKTGGK</sequence>
<dbReference type="CDD" id="cd00086">
    <property type="entry name" value="homeodomain"/>
    <property type="match status" value="1"/>
</dbReference>
<dbReference type="Proteomes" id="UP001201812">
    <property type="component" value="Unassembled WGS sequence"/>
</dbReference>
<dbReference type="GO" id="GO:0005667">
    <property type="term" value="C:transcription regulator complex"/>
    <property type="evidence" value="ECO:0007669"/>
    <property type="project" value="TreeGrafter"/>
</dbReference>
<keyword evidence="9" id="KW-1185">Reference proteome</keyword>
<evidence type="ECO:0000256" key="4">
    <source>
        <dbReference type="ARBA" id="ARBA00023242"/>
    </source>
</evidence>
<dbReference type="GO" id="GO:0000981">
    <property type="term" value="F:DNA-binding transcription factor activity, RNA polymerase II-specific"/>
    <property type="evidence" value="ECO:0007669"/>
    <property type="project" value="InterPro"/>
</dbReference>
<feature type="DNA-binding region" description="Homeobox" evidence="5">
    <location>
        <begin position="158"/>
        <end position="209"/>
    </location>
</feature>
<dbReference type="Pfam" id="PF00046">
    <property type="entry name" value="Homeodomain"/>
    <property type="match status" value="1"/>
</dbReference>
<dbReference type="SUPFAM" id="SSF46689">
    <property type="entry name" value="Homeodomain-like"/>
    <property type="match status" value="1"/>
</dbReference>
<comment type="caution">
    <text evidence="8">The sequence shown here is derived from an EMBL/GenBank/DDBJ whole genome shotgun (WGS) entry which is preliminary data.</text>
</comment>
<evidence type="ECO:0000256" key="2">
    <source>
        <dbReference type="ARBA" id="ARBA00023125"/>
    </source>
</evidence>
<comment type="subcellular location">
    <subcellularLocation>
        <location evidence="1 5 6">Nucleus</location>
    </subcellularLocation>
</comment>
<dbReference type="Pfam" id="PF16878">
    <property type="entry name" value="SIX1_SD"/>
    <property type="match status" value="1"/>
</dbReference>
<accession>A0AAD4R4N8</accession>
<dbReference type="InterPro" id="IPR017970">
    <property type="entry name" value="Homeobox_CS"/>
</dbReference>
<dbReference type="GO" id="GO:0000978">
    <property type="term" value="F:RNA polymerase II cis-regulatory region sequence-specific DNA binding"/>
    <property type="evidence" value="ECO:0007669"/>
    <property type="project" value="TreeGrafter"/>
</dbReference>